<proteinExistence type="predicted"/>
<comment type="caution">
    <text evidence="1">The sequence shown here is derived from an EMBL/GenBank/DDBJ whole genome shotgun (WGS) entry which is preliminary data.</text>
</comment>
<keyword evidence="2" id="KW-1185">Reference proteome</keyword>
<evidence type="ECO:0000313" key="2">
    <source>
        <dbReference type="Proteomes" id="UP000231586"/>
    </source>
</evidence>
<protein>
    <submittedName>
        <fullName evidence="1">Maltokinase</fullName>
    </submittedName>
</protein>
<dbReference type="InterPro" id="IPR011009">
    <property type="entry name" value="Kinase-like_dom_sf"/>
</dbReference>
<accession>A0A2M8W1E5</accession>
<organism evidence="1 2">
    <name type="scientific">Luteimicrobium subarcticum</name>
    <dbReference type="NCBI Taxonomy" id="620910"/>
    <lineage>
        <taxon>Bacteria</taxon>
        <taxon>Bacillati</taxon>
        <taxon>Actinomycetota</taxon>
        <taxon>Actinomycetes</taxon>
        <taxon>Micrococcales</taxon>
        <taxon>Luteimicrobium</taxon>
    </lineage>
</organism>
<evidence type="ECO:0000313" key="1">
    <source>
        <dbReference type="EMBL" id="PJI84751.1"/>
    </source>
</evidence>
<dbReference type="AlphaFoldDB" id="A0A2M8W1E5"/>
<dbReference type="OrthoDB" id="3787729at2"/>
<reference evidence="1 2" key="1">
    <citation type="submission" date="2017-11" db="EMBL/GenBank/DDBJ databases">
        <title>Genomic Encyclopedia of Archaeal and Bacterial Type Strains, Phase II (KMG-II): From Individual Species to Whole Genera.</title>
        <authorList>
            <person name="Goeker M."/>
        </authorList>
    </citation>
    <scope>NUCLEOTIDE SEQUENCE [LARGE SCALE GENOMIC DNA]</scope>
    <source>
        <strain evidence="1 2">DSM 22413</strain>
    </source>
</reference>
<dbReference type="GO" id="GO:0016301">
    <property type="term" value="F:kinase activity"/>
    <property type="evidence" value="ECO:0007669"/>
    <property type="project" value="UniProtKB-KW"/>
</dbReference>
<gene>
    <name evidence="1" type="ORF">CLV34_3207</name>
</gene>
<dbReference type="EMBL" id="PGTZ01000014">
    <property type="protein sequence ID" value="PJI84751.1"/>
    <property type="molecule type" value="Genomic_DNA"/>
</dbReference>
<dbReference type="Proteomes" id="UP000231586">
    <property type="component" value="Unassembled WGS sequence"/>
</dbReference>
<keyword evidence="1" id="KW-0418">Kinase</keyword>
<keyword evidence="1" id="KW-0808">Transferase</keyword>
<sequence>MTGAVTGAADVPATLDDLLATWMPTRRWYPAKGSGAIPVPVAVLPLGGPEDRRADDLPVGRADAGVVVEAHLLRLTDPGSADDEVSGPLLHVPLVLVPADRAEPVEPPDPTALGTIERDGRSYVVHDGPAHAAYLAHVVGAATWVGDPVRGAGDLADARVIAGEQSNTSVILPRLAGGAILKVLRTVAPGPNPDLDVPRALAATGWDGVPAPLAWTSMPAAPGAGPDDEVVLTICSALVPGADDGFERACRAARDGVPFTADAAALGELVGTLRDRLRSAFGDAGPVDASWLVADLRARAARAVADAAPRLDDRVPGIARLHDALATDLATAAHRTTADDLPVLQRVHGDLHLGQVLHGDDGWRVLDFEGEPMRPVAQRTRPDLALRDAAGMLRSFDYAAAVGGTRDPGWAQDARTAFLDAYRAVGTDADGGAPAAAERQTPALDDHLLAALELDKALYEVVYEVRNRPAWVEIPLAGVDRLLRAT</sequence>
<dbReference type="SUPFAM" id="SSF56112">
    <property type="entry name" value="Protein kinase-like (PK-like)"/>
    <property type="match status" value="1"/>
</dbReference>
<name>A0A2M8W1E5_9MICO</name>
<dbReference type="Gene3D" id="3.90.1200.10">
    <property type="match status" value="1"/>
</dbReference>